<dbReference type="RefSeq" id="XP_062714029.1">
    <property type="nucleotide sequence ID" value="XM_062858045.1"/>
</dbReference>
<sequence>MLARALLDSCSQYCFVTSDFCRRMNLKEFPNHLTVKGIGGSASVSQRTVSGTVSPRFASISNSEKAMHFNVLPKLTTPLPCEGFDVSRWNLPDRIVLADPEFYQTSDIDMIIGAEYYLDLLQEERFRPSEDGPTFQNTVFGWIVSGRISKATASVQVTATTLCSTAEPQGREPLPRKQSIVAQLRDSRKSAERIFMSLERRFAASPQLKKQHLRPLESISIPRWVRFAKDSISTQ</sequence>
<evidence type="ECO:0000313" key="2">
    <source>
        <dbReference type="Proteomes" id="UP000069940"/>
    </source>
</evidence>
<keyword evidence="2" id="KW-1185">Reference proteome</keyword>
<accession>A0ABM1ZP06</accession>
<dbReference type="EnsemblMetazoa" id="AALFPA23_020300.R29951">
    <property type="protein sequence ID" value="AALFPA23_020300.P29951"/>
    <property type="gene ID" value="AALFPA23_020300"/>
</dbReference>
<name>A0ABM1ZP06_AEDAL</name>
<protein>
    <recommendedName>
        <fullName evidence="3">Peptidase aspartic putative domain-containing protein</fullName>
    </recommendedName>
</protein>
<dbReference type="GeneID" id="134290836"/>
<evidence type="ECO:0000313" key="1">
    <source>
        <dbReference type="EnsemblMetazoa" id="AALFPA23_020300.P29951"/>
    </source>
</evidence>
<dbReference type="Proteomes" id="UP000069940">
    <property type="component" value="Unassembled WGS sequence"/>
</dbReference>
<evidence type="ECO:0008006" key="3">
    <source>
        <dbReference type="Google" id="ProtNLM"/>
    </source>
</evidence>
<reference evidence="2" key="1">
    <citation type="journal article" date="2015" name="Proc. Natl. Acad. Sci. U.S.A.">
        <title>Genome sequence of the Asian Tiger mosquito, Aedes albopictus, reveals insights into its biology, genetics, and evolution.</title>
        <authorList>
            <person name="Chen X.G."/>
            <person name="Jiang X."/>
            <person name="Gu J."/>
            <person name="Xu M."/>
            <person name="Wu Y."/>
            <person name="Deng Y."/>
            <person name="Zhang C."/>
            <person name="Bonizzoni M."/>
            <person name="Dermauw W."/>
            <person name="Vontas J."/>
            <person name="Armbruster P."/>
            <person name="Huang X."/>
            <person name="Yang Y."/>
            <person name="Zhang H."/>
            <person name="He W."/>
            <person name="Peng H."/>
            <person name="Liu Y."/>
            <person name="Wu K."/>
            <person name="Chen J."/>
            <person name="Lirakis M."/>
            <person name="Topalis P."/>
            <person name="Van Leeuwen T."/>
            <person name="Hall A.B."/>
            <person name="Jiang X."/>
            <person name="Thorpe C."/>
            <person name="Mueller R.L."/>
            <person name="Sun C."/>
            <person name="Waterhouse R.M."/>
            <person name="Yan G."/>
            <person name="Tu Z.J."/>
            <person name="Fang X."/>
            <person name="James A.A."/>
        </authorList>
    </citation>
    <scope>NUCLEOTIDE SEQUENCE [LARGE SCALE GENOMIC DNA]</scope>
    <source>
        <strain evidence="2">Foshan</strain>
    </source>
</reference>
<reference evidence="1" key="2">
    <citation type="submission" date="2025-05" db="UniProtKB">
        <authorList>
            <consortium name="EnsemblMetazoa"/>
        </authorList>
    </citation>
    <scope>IDENTIFICATION</scope>
    <source>
        <strain evidence="1">Foshan</strain>
    </source>
</reference>
<proteinExistence type="predicted"/>
<organism evidence="1 2">
    <name type="scientific">Aedes albopictus</name>
    <name type="common">Asian tiger mosquito</name>
    <name type="synonym">Stegomyia albopicta</name>
    <dbReference type="NCBI Taxonomy" id="7160"/>
    <lineage>
        <taxon>Eukaryota</taxon>
        <taxon>Metazoa</taxon>
        <taxon>Ecdysozoa</taxon>
        <taxon>Arthropoda</taxon>
        <taxon>Hexapoda</taxon>
        <taxon>Insecta</taxon>
        <taxon>Pterygota</taxon>
        <taxon>Neoptera</taxon>
        <taxon>Endopterygota</taxon>
        <taxon>Diptera</taxon>
        <taxon>Nematocera</taxon>
        <taxon>Culicoidea</taxon>
        <taxon>Culicidae</taxon>
        <taxon>Culicinae</taxon>
        <taxon>Aedini</taxon>
        <taxon>Aedes</taxon>
        <taxon>Stegomyia</taxon>
    </lineage>
</organism>